<reference evidence="3" key="1">
    <citation type="submission" date="2016-06" db="UniProtKB">
        <authorList>
            <consortium name="WormBaseParasite"/>
        </authorList>
    </citation>
    <scope>IDENTIFICATION</scope>
</reference>
<dbReference type="AlphaFoldDB" id="A0A183V045"/>
<gene>
    <name evidence="1" type="ORF">TCNE_LOCUS14115</name>
</gene>
<evidence type="ECO:0000313" key="3">
    <source>
        <dbReference type="WBParaSite" id="TCNE_0001411501-mRNA-1"/>
    </source>
</evidence>
<evidence type="ECO:0000313" key="2">
    <source>
        <dbReference type="Proteomes" id="UP000050794"/>
    </source>
</evidence>
<protein>
    <submittedName>
        <fullName evidence="3">Transcriptional regulator</fullName>
    </submittedName>
</protein>
<dbReference type="Proteomes" id="UP000050794">
    <property type="component" value="Unassembled WGS sequence"/>
</dbReference>
<reference evidence="1 2" key="2">
    <citation type="submission" date="2018-11" db="EMBL/GenBank/DDBJ databases">
        <authorList>
            <consortium name="Pathogen Informatics"/>
        </authorList>
    </citation>
    <scope>NUCLEOTIDE SEQUENCE [LARGE SCALE GENOMIC DNA]</scope>
</reference>
<keyword evidence="2" id="KW-1185">Reference proteome</keyword>
<proteinExistence type="predicted"/>
<dbReference type="WBParaSite" id="TCNE_0001411501-mRNA-1">
    <property type="protein sequence ID" value="TCNE_0001411501-mRNA-1"/>
    <property type="gene ID" value="TCNE_0001411501"/>
</dbReference>
<organism evidence="2 3">
    <name type="scientific">Toxocara canis</name>
    <name type="common">Canine roundworm</name>
    <dbReference type="NCBI Taxonomy" id="6265"/>
    <lineage>
        <taxon>Eukaryota</taxon>
        <taxon>Metazoa</taxon>
        <taxon>Ecdysozoa</taxon>
        <taxon>Nematoda</taxon>
        <taxon>Chromadorea</taxon>
        <taxon>Rhabditida</taxon>
        <taxon>Spirurina</taxon>
        <taxon>Ascaridomorpha</taxon>
        <taxon>Ascaridoidea</taxon>
        <taxon>Toxocaridae</taxon>
        <taxon>Toxocara</taxon>
    </lineage>
</organism>
<name>A0A183V045_TOXCA</name>
<evidence type="ECO:0000313" key="1">
    <source>
        <dbReference type="EMBL" id="VDM45436.1"/>
    </source>
</evidence>
<dbReference type="EMBL" id="UYWY01022074">
    <property type="protein sequence ID" value="VDM45436.1"/>
    <property type="molecule type" value="Genomic_DNA"/>
</dbReference>
<accession>A0A183V045</accession>
<sequence length="41" mass="4596">MILLSNVVAPSEGIRISQPQVAAFIETERCGEERGLLKRRK</sequence>